<keyword evidence="6" id="KW-0249">Electron transport</keyword>
<keyword evidence="1 6" id="KW-0004">4Fe-4S</keyword>
<dbReference type="PROSITE" id="PS00198">
    <property type="entry name" value="4FE4S_FER_1"/>
    <property type="match status" value="2"/>
</dbReference>
<dbReference type="Pfam" id="PF13183">
    <property type="entry name" value="Fer4_8"/>
    <property type="match status" value="1"/>
</dbReference>
<dbReference type="EMBL" id="LPUF01000003">
    <property type="protein sequence ID" value="OQK15479.1"/>
    <property type="molecule type" value="Genomic_DNA"/>
</dbReference>
<evidence type="ECO:0000313" key="9">
    <source>
        <dbReference type="Proteomes" id="UP000191980"/>
    </source>
</evidence>
<dbReference type="PIRSF" id="PIRSF000139">
    <property type="entry name" value="Glc_ox_4Fe-4S"/>
    <property type="match status" value="1"/>
</dbReference>
<evidence type="ECO:0000256" key="5">
    <source>
        <dbReference type="ARBA" id="ARBA00023014"/>
    </source>
</evidence>
<dbReference type="STRING" id="1420851.AU255_14720"/>
<dbReference type="SUPFAM" id="SSF46548">
    <property type="entry name" value="alpha-helical ferredoxin"/>
    <property type="match status" value="1"/>
</dbReference>
<protein>
    <recommendedName>
        <fullName evidence="6">Glycolate oxidase iron-sulfur subunit</fullName>
        <ecNumber evidence="6">1.1.99.14</ecNumber>
    </recommendedName>
</protein>
<keyword evidence="2 6" id="KW-0479">Metal-binding</keyword>
<keyword evidence="9" id="KW-1185">Reference proteome</keyword>
<keyword evidence="5 6" id="KW-0411">Iron-sulfur</keyword>
<evidence type="ECO:0000313" key="8">
    <source>
        <dbReference type="EMBL" id="OQK15479.1"/>
    </source>
</evidence>
<evidence type="ECO:0000256" key="2">
    <source>
        <dbReference type="ARBA" id="ARBA00022723"/>
    </source>
</evidence>
<dbReference type="InterPro" id="IPR004017">
    <property type="entry name" value="Cys_rich_dom"/>
</dbReference>
<dbReference type="Pfam" id="PF02754">
    <property type="entry name" value="CCG"/>
    <property type="match status" value="2"/>
</dbReference>
<comment type="caution">
    <text evidence="8">The sequence shown here is derived from an EMBL/GenBank/DDBJ whole genome shotgun (WGS) entry which is preliminary data.</text>
</comment>
<feature type="domain" description="4Fe-4S ferredoxin-type" evidence="7">
    <location>
        <begin position="69"/>
        <end position="98"/>
    </location>
</feature>
<proteinExistence type="predicted"/>
<dbReference type="Gene3D" id="1.10.1060.10">
    <property type="entry name" value="Alpha-helical ferredoxin"/>
    <property type="match status" value="1"/>
</dbReference>
<gene>
    <name evidence="8" type="ORF">AU255_14720</name>
</gene>
<comment type="catalytic activity">
    <reaction evidence="6">
        <text>(R)-lactate + A = pyruvate + AH2</text>
        <dbReference type="Rhea" id="RHEA:15089"/>
        <dbReference type="ChEBI" id="CHEBI:13193"/>
        <dbReference type="ChEBI" id="CHEBI:15361"/>
        <dbReference type="ChEBI" id="CHEBI:16004"/>
        <dbReference type="ChEBI" id="CHEBI:17499"/>
    </reaction>
</comment>
<comment type="function">
    <text evidence="6">Component of a complex that catalyzes the oxidation of glycolate to glyoxylate.</text>
</comment>
<keyword evidence="6" id="KW-0813">Transport</keyword>
<organism evidence="8 9">
    <name type="scientific">Methyloprofundus sedimenti</name>
    <dbReference type="NCBI Taxonomy" id="1420851"/>
    <lineage>
        <taxon>Bacteria</taxon>
        <taxon>Pseudomonadati</taxon>
        <taxon>Pseudomonadota</taxon>
        <taxon>Gammaproteobacteria</taxon>
        <taxon>Methylococcales</taxon>
        <taxon>Methylococcaceae</taxon>
        <taxon>Methyloprofundus</taxon>
    </lineage>
</organism>
<keyword evidence="3" id="KW-0677">Repeat</keyword>
<dbReference type="PANTHER" id="PTHR32479:SF17">
    <property type="entry name" value="GLYCOLATE OXIDASE IRON-SULFUR SUBUNIT"/>
    <property type="match status" value="1"/>
</dbReference>
<evidence type="ECO:0000256" key="4">
    <source>
        <dbReference type="ARBA" id="ARBA00023004"/>
    </source>
</evidence>
<dbReference type="AlphaFoldDB" id="A0A1V8M1P0"/>
<dbReference type="PANTHER" id="PTHR32479">
    <property type="entry name" value="GLYCOLATE OXIDASE IRON-SULFUR SUBUNIT"/>
    <property type="match status" value="1"/>
</dbReference>
<sequence length="425" mass="47467">MYELMDFDQSAGTYIPPSGPIIPDAMDCMRCGMCLSSCPTYQLTQDEQEGPRQRVRTLSRLLVGQETLSNEAVEHLQNCLQCRACEAVCPSKMDYGELFDQAQLQLASPETRHFYGRIALNLVAKKRWFKSVLPLVKFFQLSGLQALSRKLGILALIGLSRADNIAPVPTLKCLKPNYPVAEKRGVVALFSGCLSDHFDRQTLNDAIQVLNALGYEVLVPERQSCCGAMHLHNGEAENAKQLMRHNLKVFNALSMQAVIYCATGCGSQLQEYQHILANDEQELLAFQSKLQEVSEFINHNWPANLALEPCAKEVLVHEPCSQRNVLKNQSAVYAMLSRIPELDVRELAENNLCCGAAGSYMLTHPENADALRYLKWQQVESRGADYLVTSNIGCALQLKTVAQSNTRIEIIHPVSLLARQINRKI</sequence>
<evidence type="ECO:0000256" key="1">
    <source>
        <dbReference type="ARBA" id="ARBA00022485"/>
    </source>
</evidence>
<evidence type="ECO:0000259" key="7">
    <source>
        <dbReference type="PROSITE" id="PS51379"/>
    </source>
</evidence>
<evidence type="ECO:0000256" key="3">
    <source>
        <dbReference type="ARBA" id="ARBA00022737"/>
    </source>
</evidence>
<dbReference type="GO" id="GO:0051539">
    <property type="term" value="F:4 iron, 4 sulfur cluster binding"/>
    <property type="evidence" value="ECO:0007669"/>
    <property type="project" value="UniProtKB-UniRule"/>
</dbReference>
<accession>A0A1V8M1P0</accession>
<evidence type="ECO:0000256" key="6">
    <source>
        <dbReference type="PIRNR" id="PIRNR000139"/>
    </source>
</evidence>
<dbReference type="RefSeq" id="WP_080523727.1">
    <property type="nucleotide sequence ID" value="NZ_LPUF01000003.1"/>
</dbReference>
<dbReference type="InterPro" id="IPR017896">
    <property type="entry name" value="4Fe4S_Fe-S-bd"/>
</dbReference>
<dbReference type="EC" id="1.1.99.14" evidence="6"/>
<name>A0A1V8M1P0_9GAMM</name>
<dbReference type="OrthoDB" id="9765258at2"/>
<dbReference type="GO" id="GO:0046872">
    <property type="term" value="F:metal ion binding"/>
    <property type="evidence" value="ECO:0007669"/>
    <property type="project" value="UniProtKB-UniRule"/>
</dbReference>
<dbReference type="InterPro" id="IPR009051">
    <property type="entry name" value="Helical_ferredxn"/>
</dbReference>
<keyword evidence="4 6" id="KW-0408">Iron</keyword>
<feature type="domain" description="4Fe-4S ferredoxin-type" evidence="7">
    <location>
        <begin position="19"/>
        <end position="48"/>
    </location>
</feature>
<dbReference type="GO" id="GO:0019154">
    <property type="term" value="F:glycolate dehydrogenase activity"/>
    <property type="evidence" value="ECO:0007669"/>
    <property type="project" value="UniProtKB-EC"/>
</dbReference>
<reference evidence="8 9" key="1">
    <citation type="submission" date="2015-12" db="EMBL/GenBank/DDBJ databases">
        <authorList>
            <person name="Shamseldin A."/>
            <person name="Moawad H."/>
            <person name="Abd El-Rahim W.M."/>
            <person name="Sadowsky M.J."/>
        </authorList>
    </citation>
    <scope>NUCLEOTIDE SEQUENCE [LARGE SCALE GENOMIC DNA]</scope>
    <source>
        <strain evidence="8 9">WF1</strain>
    </source>
</reference>
<comment type="catalytic activity">
    <reaction evidence="6">
        <text>glycolate + A = glyoxylate + AH2</text>
        <dbReference type="Rhea" id="RHEA:21264"/>
        <dbReference type="ChEBI" id="CHEBI:13193"/>
        <dbReference type="ChEBI" id="CHEBI:17499"/>
        <dbReference type="ChEBI" id="CHEBI:29805"/>
        <dbReference type="ChEBI" id="CHEBI:36655"/>
        <dbReference type="EC" id="1.1.99.14"/>
    </reaction>
</comment>
<dbReference type="Proteomes" id="UP000191980">
    <property type="component" value="Unassembled WGS sequence"/>
</dbReference>
<dbReference type="InterPro" id="IPR012257">
    <property type="entry name" value="Glc_ox_4Fe-4S"/>
</dbReference>
<dbReference type="InterPro" id="IPR017900">
    <property type="entry name" value="4Fe4S_Fe_S_CS"/>
</dbReference>
<dbReference type="PROSITE" id="PS51379">
    <property type="entry name" value="4FE4S_FER_2"/>
    <property type="match status" value="2"/>
</dbReference>
<comment type="cofactor">
    <cofactor evidence="6">
        <name>[4Fe-4S] cluster</name>
        <dbReference type="ChEBI" id="CHEBI:49883"/>
    </cofactor>
    <text evidence="6">Binds 2 [4Fe-4S] clusters.</text>
</comment>